<dbReference type="InterPro" id="IPR029149">
    <property type="entry name" value="Creatin/AminoP/Spt16_N"/>
</dbReference>
<gene>
    <name evidence="7" type="ORF">GCWU000182_000314</name>
</gene>
<dbReference type="SUPFAM" id="SSF53092">
    <property type="entry name" value="Creatinase/prolidase N-terminal domain"/>
    <property type="match status" value="1"/>
</dbReference>
<comment type="similarity">
    <text evidence="2">Belongs to the peptidase M24B family.</text>
</comment>
<dbReference type="InterPro" id="IPR001714">
    <property type="entry name" value="Pept_M24_MAP"/>
</dbReference>
<name>W1Q5S9_ABIDE</name>
<comment type="cofactor">
    <cofactor evidence="1">
        <name>Mn(2+)</name>
        <dbReference type="ChEBI" id="CHEBI:29035"/>
    </cofactor>
</comment>
<proteinExistence type="inferred from homology"/>
<dbReference type="InterPro" id="IPR036005">
    <property type="entry name" value="Creatinase/aminopeptidase-like"/>
</dbReference>
<organism evidence="7 8">
    <name type="scientific">Abiotrophia defectiva ATCC 49176</name>
    <dbReference type="NCBI Taxonomy" id="592010"/>
    <lineage>
        <taxon>Bacteria</taxon>
        <taxon>Bacillati</taxon>
        <taxon>Bacillota</taxon>
        <taxon>Bacilli</taxon>
        <taxon>Lactobacillales</taxon>
        <taxon>Aerococcaceae</taxon>
        <taxon>Abiotrophia</taxon>
    </lineage>
</organism>
<dbReference type="InterPro" id="IPR050659">
    <property type="entry name" value="Peptidase_M24B"/>
</dbReference>
<evidence type="ECO:0000259" key="5">
    <source>
        <dbReference type="Pfam" id="PF00557"/>
    </source>
</evidence>
<dbReference type="Gene3D" id="3.90.230.10">
    <property type="entry name" value="Creatinase/methionine aminopeptidase superfamily"/>
    <property type="match status" value="1"/>
</dbReference>
<keyword evidence="4" id="KW-0378">Hydrolase</keyword>
<feature type="domain" description="Peptidase M24" evidence="5">
    <location>
        <begin position="137"/>
        <end position="338"/>
    </location>
</feature>
<evidence type="ECO:0000259" key="6">
    <source>
        <dbReference type="Pfam" id="PF01321"/>
    </source>
</evidence>
<accession>W1Q5S9</accession>
<dbReference type="Pfam" id="PF01321">
    <property type="entry name" value="Creatinase_N"/>
    <property type="match status" value="1"/>
</dbReference>
<comment type="caution">
    <text evidence="7">The sequence shown here is derived from an EMBL/GenBank/DDBJ whole genome shotgun (WGS) entry which is preliminary data.</text>
</comment>
<sequence>MFMSRIEKVRAQLAAQGLDALVVTNLKNIRYLANFTGTTAALIITSDQAIFVTDFRYVQQASKQAPDFTLLQNKKEIFAEINDFLVAHKIQKVGIEADEMNVSTYLRIKDFFGPEVVPTQGLIEKIREIKDADELATMKKACEITDQAFSHILTFIKPGVTEIEVANELERYLKTLGASAMSFDTIIASGLRSAMPHGVASDKVIEEGDVVTLDFGCYYQGYSSDMTRTIAVGSIDPKLEEIYHVVLDAHNLVNQKAKAGMTGAELDAIARDYISEKGYGQYFGHSLGHGVGLDIHEAPGVNAKNDQPVEVGMVITNEPGIYIEGLGGVRIEDDLVVHPDHVELLNRSPKELIILEV</sequence>
<keyword evidence="8" id="KW-1185">Reference proteome</keyword>
<dbReference type="GO" id="GO:0008235">
    <property type="term" value="F:metalloexopeptidase activity"/>
    <property type="evidence" value="ECO:0007669"/>
    <property type="project" value="UniProtKB-ARBA"/>
</dbReference>
<dbReference type="GO" id="GO:0046872">
    <property type="term" value="F:metal ion binding"/>
    <property type="evidence" value="ECO:0007669"/>
    <property type="project" value="UniProtKB-KW"/>
</dbReference>
<dbReference type="EMBL" id="ACIN03000001">
    <property type="protein sequence ID" value="ESK66623.1"/>
    <property type="molecule type" value="Genomic_DNA"/>
</dbReference>
<dbReference type="PANTHER" id="PTHR46112">
    <property type="entry name" value="AMINOPEPTIDASE"/>
    <property type="match status" value="1"/>
</dbReference>
<dbReference type="InterPro" id="IPR000587">
    <property type="entry name" value="Creatinase_N"/>
</dbReference>
<dbReference type="GO" id="GO:0004177">
    <property type="term" value="F:aminopeptidase activity"/>
    <property type="evidence" value="ECO:0007669"/>
    <property type="project" value="UniProtKB-ARBA"/>
</dbReference>
<dbReference type="PROSITE" id="PS00491">
    <property type="entry name" value="PROLINE_PEPTIDASE"/>
    <property type="match status" value="1"/>
</dbReference>
<evidence type="ECO:0000256" key="2">
    <source>
        <dbReference type="ARBA" id="ARBA00008766"/>
    </source>
</evidence>
<evidence type="ECO:0000256" key="3">
    <source>
        <dbReference type="ARBA" id="ARBA00022723"/>
    </source>
</evidence>
<protein>
    <submittedName>
        <fullName evidence="7">Xaa-Pro dipeptidase</fullName>
    </submittedName>
</protein>
<dbReference type="InterPro" id="IPR001131">
    <property type="entry name" value="Peptidase_M24B_aminopep-P_CS"/>
</dbReference>
<keyword evidence="3" id="KW-0479">Metal-binding</keyword>
<evidence type="ECO:0000256" key="4">
    <source>
        <dbReference type="ARBA" id="ARBA00022801"/>
    </source>
</evidence>
<dbReference type="eggNOG" id="COG0006">
    <property type="taxonomic scope" value="Bacteria"/>
</dbReference>
<evidence type="ECO:0000313" key="7">
    <source>
        <dbReference type="EMBL" id="ESK66623.1"/>
    </source>
</evidence>
<dbReference type="SUPFAM" id="SSF55920">
    <property type="entry name" value="Creatinase/aminopeptidase"/>
    <property type="match status" value="1"/>
</dbReference>
<dbReference type="FunFam" id="3.90.230.10:FF:000014">
    <property type="entry name" value="Aminopeptidase P family protein"/>
    <property type="match status" value="1"/>
</dbReference>
<feature type="domain" description="Creatinase N-terminal" evidence="6">
    <location>
        <begin position="5"/>
        <end position="129"/>
    </location>
</feature>
<evidence type="ECO:0000256" key="1">
    <source>
        <dbReference type="ARBA" id="ARBA00001936"/>
    </source>
</evidence>
<dbReference type="Pfam" id="PF00557">
    <property type="entry name" value="Peptidase_M24"/>
    <property type="match status" value="1"/>
</dbReference>
<evidence type="ECO:0000313" key="8">
    <source>
        <dbReference type="Proteomes" id="UP000019050"/>
    </source>
</evidence>
<dbReference type="HOGENOM" id="CLU_017266_4_0_9"/>
<dbReference type="PANTHER" id="PTHR46112:SF3">
    <property type="entry name" value="AMINOPEPTIDASE YPDF"/>
    <property type="match status" value="1"/>
</dbReference>
<dbReference type="PRINTS" id="PR00599">
    <property type="entry name" value="MAPEPTIDASE"/>
</dbReference>
<reference evidence="7" key="1">
    <citation type="submission" date="2013-06" db="EMBL/GenBank/DDBJ databases">
        <authorList>
            <person name="Weinstock G."/>
            <person name="Sodergren E."/>
            <person name="Clifton S."/>
            <person name="Fulton L."/>
            <person name="Fulton B."/>
            <person name="Courtney L."/>
            <person name="Fronick C."/>
            <person name="Harrison M."/>
            <person name="Strong C."/>
            <person name="Farmer C."/>
            <person name="Delahaunty K."/>
            <person name="Markovic C."/>
            <person name="Hall O."/>
            <person name="Minx P."/>
            <person name="Tomlinson C."/>
            <person name="Mitreva M."/>
            <person name="Nelson J."/>
            <person name="Hou S."/>
            <person name="Wollam A."/>
            <person name="Pepin K.H."/>
            <person name="Johnson M."/>
            <person name="Bhonagiri V."/>
            <person name="Nash W.E."/>
            <person name="Warren W."/>
            <person name="Chinwalla A."/>
            <person name="Mardis E.R."/>
            <person name="Wilson R.K."/>
        </authorList>
    </citation>
    <scope>NUCLEOTIDE SEQUENCE [LARGE SCALE GENOMIC DNA]</scope>
    <source>
        <strain evidence="7">ATCC 49176</strain>
    </source>
</reference>
<dbReference type="InterPro" id="IPR000994">
    <property type="entry name" value="Pept_M24"/>
</dbReference>
<dbReference type="AlphaFoldDB" id="W1Q5S9"/>
<dbReference type="Proteomes" id="UP000019050">
    <property type="component" value="Unassembled WGS sequence"/>
</dbReference>
<dbReference type="CDD" id="cd01092">
    <property type="entry name" value="APP-like"/>
    <property type="match status" value="1"/>
</dbReference>
<dbReference type="STRING" id="592010.GCWU000182_000314"/>
<dbReference type="Gene3D" id="3.40.350.10">
    <property type="entry name" value="Creatinase/prolidase N-terminal domain"/>
    <property type="match status" value="1"/>
</dbReference>